<dbReference type="EMBL" id="QLSX01000019">
    <property type="protein sequence ID" value="RAR56809.1"/>
    <property type="molecule type" value="Genomic_DNA"/>
</dbReference>
<dbReference type="Pfam" id="PF13439">
    <property type="entry name" value="Glyco_transf_4"/>
    <property type="match status" value="1"/>
</dbReference>
<feature type="domain" description="Glycosyltransferase subfamily 4-like N-terminal" evidence="1">
    <location>
        <begin position="18"/>
        <end position="175"/>
    </location>
</feature>
<dbReference type="PANTHER" id="PTHR45947:SF3">
    <property type="entry name" value="SULFOQUINOVOSYL TRANSFERASE SQD2"/>
    <property type="match status" value="1"/>
</dbReference>
<evidence type="ECO:0000313" key="2">
    <source>
        <dbReference type="EMBL" id="RAR56809.1"/>
    </source>
</evidence>
<dbReference type="Pfam" id="PF13692">
    <property type="entry name" value="Glyco_trans_1_4"/>
    <property type="match status" value="1"/>
</dbReference>
<dbReference type="RefSeq" id="WP_112056521.1">
    <property type="nucleotide sequence ID" value="NZ_QLSX01000019.1"/>
</dbReference>
<dbReference type="GO" id="GO:0016757">
    <property type="term" value="F:glycosyltransferase activity"/>
    <property type="evidence" value="ECO:0007669"/>
    <property type="project" value="TreeGrafter"/>
</dbReference>
<reference evidence="2 3" key="1">
    <citation type="submission" date="2018-06" db="EMBL/GenBank/DDBJ databases">
        <title>Comparative analysis of microorganisms from saline springs in Andes Mountain Range, Colombia.</title>
        <authorList>
            <person name="Rubin E."/>
        </authorList>
    </citation>
    <scope>NUCLEOTIDE SEQUENCE [LARGE SCALE GENOMIC DNA]</scope>
    <source>
        <strain evidence="2 3">USBA-857</strain>
    </source>
</reference>
<protein>
    <submittedName>
        <fullName evidence="2">Glycosyltransferase involved in cell wall biosynthesis</fullName>
    </submittedName>
</protein>
<name>A0A328XCW2_9GAMM</name>
<accession>A0A328XCW2</accession>
<dbReference type="InterPro" id="IPR028098">
    <property type="entry name" value="Glyco_trans_4-like_N"/>
</dbReference>
<sequence length="373" mass="41792">MIKVLYLLSTLQRTGPTQQLFYIISNLDREEYDPVVVTLSPEPEDSLLATYESDGIKVLQLGLGRVRGLFKAKLKVEEIISSFQPAIIHSQGVRGDLLSCSLNSSAKKITTVRNYPSIDYRMMYGQFLGFIIYKLQVFSFSKIDLCCAVSEAVLSNLRESHKLENVCTVRNGVSQSRYNPGDEQSKSDVRENLSIPCGSKVFLSHIGKDSRKNSALVAKAFYDKFGYSKDVYLIFLGKGMQEKECRWLTKDVDNVLYLGSVNNVEDYLRASDFFVSASRAEGMPNAVLEAMACGLPVILSNIEPHAEVHYLSNGSAYMFDVDSPRSLEGAMLKAMKADYNLDRERSLKCIDGELSDRVMSSKYQEIYAKIIAV</sequence>
<dbReference type="Gene3D" id="3.40.50.2000">
    <property type="entry name" value="Glycogen Phosphorylase B"/>
    <property type="match status" value="2"/>
</dbReference>
<comment type="caution">
    <text evidence="2">The sequence shown here is derived from an EMBL/GenBank/DDBJ whole genome shotgun (WGS) entry which is preliminary data.</text>
</comment>
<keyword evidence="2" id="KW-0808">Transferase</keyword>
<dbReference type="SUPFAM" id="SSF53756">
    <property type="entry name" value="UDP-Glycosyltransferase/glycogen phosphorylase"/>
    <property type="match status" value="1"/>
</dbReference>
<dbReference type="PANTHER" id="PTHR45947">
    <property type="entry name" value="SULFOQUINOVOSYL TRANSFERASE SQD2"/>
    <property type="match status" value="1"/>
</dbReference>
<organism evidence="2 3">
    <name type="scientific">Onishia taeanensis</name>
    <dbReference type="NCBI Taxonomy" id="284577"/>
    <lineage>
        <taxon>Bacteria</taxon>
        <taxon>Pseudomonadati</taxon>
        <taxon>Pseudomonadota</taxon>
        <taxon>Gammaproteobacteria</taxon>
        <taxon>Oceanospirillales</taxon>
        <taxon>Halomonadaceae</taxon>
        <taxon>Onishia</taxon>
    </lineage>
</organism>
<dbReference type="Proteomes" id="UP000249700">
    <property type="component" value="Unassembled WGS sequence"/>
</dbReference>
<dbReference type="InterPro" id="IPR050194">
    <property type="entry name" value="Glycosyltransferase_grp1"/>
</dbReference>
<evidence type="ECO:0000259" key="1">
    <source>
        <dbReference type="Pfam" id="PF13439"/>
    </source>
</evidence>
<dbReference type="OrthoDB" id="8523124at2"/>
<gene>
    <name evidence="2" type="ORF">BCL93_11911</name>
</gene>
<proteinExistence type="predicted"/>
<dbReference type="AlphaFoldDB" id="A0A328XCW2"/>
<evidence type="ECO:0000313" key="3">
    <source>
        <dbReference type="Proteomes" id="UP000249700"/>
    </source>
</evidence>